<reference evidence="9" key="1">
    <citation type="submission" date="2020-02" db="EMBL/GenBank/DDBJ databases">
        <authorList>
            <person name="Scholz U."/>
            <person name="Mascher M."/>
            <person name="Fiebig A."/>
        </authorList>
    </citation>
    <scope>NUCLEOTIDE SEQUENCE</scope>
</reference>
<keyword evidence="3" id="KW-0805">Transcription regulation</keyword>
<comment type="subcellular location">
    <subcellularLocation>
        <location evidence="1">Nucleus</location>
    </subcellularLocation>
</comment>
<feature type="region of interest" description="Disordered" evidence="7">
    <location>
        <begin position="1"/>
        <end position="50"/>
    </location>
</feature>
<feature type="domain" description="BHLH" evidence="8">
    <location>
        <begin position="260"/>
        <end position="309"/>
    </location>
</feature>
<evidence type="ECO:0000256" key="1">
    <source>
        <dbReference type="ARBA" id="ARBA00004123"/>
    </source>
</evidence>
<dbReference type="GO" id="GO:0080147">
    <property type="term" value="P:root hair cell development"/>
    <property type="evidence" value="ECO:0007669"/>
    <property type="project" value="UniProtKB-ARBA"/>
</dbReference>
<feature type="compositionally biased region" description="Polar residues" evidence="7">
    <location>
        <begin position="39"/>
        <end position="50"/>
    </location>
</feature>
<evidence type="ECO:0000256" key="5">
    <source>
        <dbReference type="ARBA" id="ARBA00023163"/>
    </source>
</evidence>
<proteinExistence type="inferred from homology"/>
<dbReference type="GO" id="GO:0000981">
    <property type="term" value="F:DNA-binding transcription factor activity, RNA polymerase II-specific"/>
    <property type="evidence" value="ECO:0007669"/>
    <property type="project" value="TreeGrafter"/>
</dbReference>
<accession>A0A7I8LHT9</accession>
<keyword evidence="5" id="KW-0804">Transcription</keyword>
<dbReference type="GO" id="GO:0046983">
    <property type="term" value="F:protein dimerization activity"/>
    <property type="evidence" value="ECO:0007669"/>
    <property type="project" value="InterPro"/>
</dbReference>
<evidence type="ECO:0000256" key="3">
    <source>
        <dbReference type="ARBA" id="ARBA00023015"/>
    </source>
</evidence>
<gene>
    <name evidence="9" type="ORF">SI8410_16020090</name>
</gene>
<dbReference type="AlphaFoldDB" id="A0A7I8LHT9"/>
<sequence>MRQEEGEMGPTMGSAVEPSSEVQNGLPRMENSDLKQVDHPSSSSQEDFYTQMLSGLAWEELNRGNIKPPWEPAAADGGDGSDSGGQKIFGLSSAWGDQWTGSDELQYLASHAEPGVMAPQLQEQGIIGGGGSTPSEISRVFQRSNGYEQQRMLLPVTAKSIAAGDLGFLPLPLSQGGSDSADSRLIARRSRDDDADLCFRSPNSSLCGGFSGSLQQEIQTAARNPQVLPTPAPYNGGAPAAGTGQTAAPPRQRVRAKRGQATDPHSIAERLRRERIAERMKALQELVPNPNKTDKASMLDEIIDYIKFLQLQVKVMSMSRLGTAAAAADTPPPSEAMAAGGGEDLAAAERLVAELMGEDLGAAMKFLQARGLCLMPISLAAANPDV</sequence>
<dbReference type="InterPro" id="IPR045843">
    <property type="entry name" value="IND-like"/>
</dbReference>
<feature type="region of interest" description="Disordered" evidence="7">
    <location>
        <begin position="229"/>
        <end position="268"/>
    </location>
</feature>
<dbReference type="PANTHER" id="PTHR16223:SF268">
    <property type="entry name" value="SPERMATOGENESIS- AND OOGENESIS-SPECIFIC BASIC HELIX-LOOP-HELIX-CONTAINING PROTEIN 2"/>
    <property type="match status" value="1"/>
</dbReference>
<comment type="similarity">
    <text evidence="2">Belongs to the bHLH protein family.</text>
</comment>
<dbReference type="GO" id="GO:0000978">
    <property type="term" value="F:RNA polymerase II cis-regulatory region sequence-specific DNA binding"/>
    <property type="evidence" value="ECO:0007669"/>
    <property type="project" value="TreeGrafter"/>
</dbReference>
<keyword evidence="4" id="KW-0238">DNA-binding</keyword>
<dbReference type="InterPro" id="IPR036638">
    <property type="entry name" value="HLH_DNA-bd_sf"/>
</dbReference>
<evidence type="ECO:0000256" key="7">
    <source>
        <dbReference type="SAM" id="MobiDB-lite"/>
    </source>
</evidence>
<evidence type="ECO:0000256" key="2">
    <source>
        <dbReference type="ARBA" id="ARBA00005510"/>
    </source>
</evidence>
<feature type="region of interest" description="Disordered" evidence="7">
    <location>
        <begin position="63"/>
        <end position="87"/>
    </location>
</feature>
<dbReference type="FunFam" id="4.10.280.10:FF:000017">
    <property type="entry name" value="Transcription factor bHLH66"/>
    <property type="match status" value="1"/>
</dbReference>
<protein>
    <recommendedName>
        <fullName evidence="8">BHLH domain-containing protein</fullName>
    </recommendedName>
</protein>
<evidence type="ECO:0000313" key="10">
    <source>
        <dbReference type="Proteomes" id="UP000663760"/>
    </source>
</evidence>
<dbReference type="PROSITE" id="PS50888">
    <property type="entry name" value="BHLH"/>
    <property type="match status" value="1"/>
</dbReference>
<dbReference type="SMART" id="SM00353">
    <property type="entry name" value="HLH"/>
    <property type="match status" value="1"/>
</dbReference>
<dbReference type="OrthoDB" id="2020857at2759"/>
<keyword evidence="6" id="KW-0539">Nucleus</keyword>
<dbReference type="InterPro" id="IPR011598">
    <property type="entry name" value="bHLH_dom"/>
</dbReference>
<dbReference type="Proteomes" id="UP000663760">
    <property type="component" value="Chromosome 16"/>
</dbReference>
<evidence type="ECO:0000256" key="6">
    <source>
        <dbReference type="ARBA" id="ARBA00023242"/>
    </source>
</evidence>
<dbReference type="Gene3D" id="4.10.280.10">
    <property type="entry name" value="Helix-loop-helix DNA-binding domain"/>
    <property type="match status" value="1"/>
</dbReference>
<dbReference type="EMBL" id="LR746279">
    <property type="protein sequence ID" value="CAA7409412.1"/>
    <property type="molecule type" value="Genomic_DNA"/>
</dbReference>
<name>A0A7I8LHT9_SPIIN</name>
<keyword evidence="10" id="KW-1185">Reference proteome</keyword>
<organism evidence="9 10">
    <name type="scientific">Spirodela intermedia</name>
    <name type="common">Intermediate duckweed</name>
    <dbReference type="NCBI Taxonomy" id="51605"/>
    <lineage>
        <taxon>Eukaryota</taxon>
        <taxon>Viridiplantae</taxon>
        <taxon>Streptophyta</taxon>
        <taxon>Embryophyta</taxon>
        <taxon>Tracheophyta</taxon>
        <taxon>Spermatophyta</taxon>
        <taxon>Magnoliopsida</taxon>
        <taxon>Liliopsida</taxon>
        <taxon>Araceae</taxon>
        <taxon>Lemnoideae</taxon>
        <taxon>Spirodela</taxon>
    </lineage>
</organism>
<dbReference type="GO" id="GO:0005634">
    <property type="term" value="C:nucleus"/>
    <property type="evidence" value="ECO:0007669"/>
    <property type="project" value="UniProtKB-SubCell"/>
</dbReference>
<evidence type="ECO:0000313" key="9">
    <source>
        <dbReference type="EMBL" id="CAA7409412.1"/>
    </source>
</evidence>
<dbReference type="Pfam" id="PF00010">
    <property type="entry name" value="HLH"/>
    <property type="match status" value="1"/>
</dbReference>
<evidence type="ECO:0000259" key="8">
    <source>
        <dbReference type="PROSITE" id="PS50888"/>
    </source>
</evidence>
<dbReference type="SUPFAM" id="SSF47459">
    <property type="entry name" value="HLH, helix-loop-helix DNA-binding domain"/>
    <property type="match status" value="1"/>
</dbReference>
<dbReference type="PANTHER" id="PTHR16223">
    <property type="entry name" value="TRANSCRIPTION FACTOR BHLH83-RELATED"/>
    <property type="match status" value="1"/>
</dbReference>
<evidence type="ECO:0000256" key="4">
    <source>
        <dbReference type="ARBA" id="ARBA00023125"/>
    </source>
</evidence>
<feature type="compositionally biased region" description="Low complexity" evidence="7">
    <location>
        <begin position="233"/>
        <end position="250"/>
    </location>
</feature>